<dbReference type="Proteomes" id="UP000013520">
    <property type="component" value="Chromosome"/>
</dbReference>
<dbReference type="SUPFAM" id="SSF49373">
    <property type="entry name" value="Invasin/intimin cell-adhesion fragments"/>
    <property type="match status" value="1"/>
</dbReference>
<dbReference type="InterPro" id="IPR032812">
    <property type="entry name" value="SbsA_Ig"/>
</dbReference>
<protein>
    <submittedName>
        <fullName evidence="4">Raf kinase inhibitor-like protein, YbhB/YbcL family</fullName>
    </submittedName>
</protein>
<dbReference type="InterPro" id="IPR036610">
    <property type="entry name" value="PEBP-like_sf"/>
</dbReference>
<dbReference type="SUPFAM" id="SSF49777">
    <property type="entry name" value="PEBP-like"/>
    <property type="match status" value="1"/>
</dbReference>
<accession>R4KQ74</accession>
<dbReference type="eggNOG" id="COG5492">
    <property type="taxonomic scope" value="Bacteria"/>
</dbReference>
<keyword evidence="1 2" id="KW-0732">Signal</keyword>
<dbReference type="InterPro" id="IPR008964">
    <property type="entry name" value="Invasin/intimin_cell_adhesion"/>
</dbReference>
<dbReference type="EMBL" id="CP003273">
    <property type="protein sequence ID" value="AGL03687.1"/>
    <property type="molecule type" value="Genomic_DNA"/>
</dbReference>
<dbReference type="NCBIfam" id="TIGR00481">
    <property type="entry name" value="YbhB/YbcL family Raf kinase inhibitor-like protein"/>
    <property type="match status" value="1"/>
</dbReference>
<gene>
    <name evidence="4" type="ORF">Desgi_4453</name>
</gene>
<sequence length="475" mass="50885">MKKTRLNFFLILAAIFLSFIVVTSAIAEVQENQEIAIESVTLNKTELALTVEGSSETLVATVLPANATNQLVEWSSSAPEVATVENGAVTPVAVGNAVITVKTVDGDKTATCSVVVSEEPQNDERWQEWKELVPPVKVWTVTFNAPILPDSVNSKSVYVQSNKNGKPINCSTELSEDNKTITINPPPEGYMPGQKYILFIKNKVKSASGKLLTKPIKMMFSVKPAETSEAVVINGITEDPAVIGKVVVTTDSDTNLAAIQAGITMSNKNLAWEQVDPRTFTVTVPGAAKGEKYAFTLNTGFTVGSGVDVEVEWAEENLPFTLISTAYQENHPIPVKYAGYEAGGQNISIPLTWSNLPADTKSLALIMYDLHPIANNWVHWAVINIPATATELPEGASGTAQMPNGCVELINTFGTCGYGGPEPPAESGEHQYKIVLYALNVDSLDLSGQVTLAQFESSVSENSLGSAELSGVFSQ</sequence>
<dbReference type="InterPro" id="IPR003343">
    <property type="entry name" value="Big_2"/>
</dbReference>
<dbReference type="eggNOG" id="COG1881">
    <property type="taxonomic scope" value="Bacteria"/>
</dbReference>
<feature type="chain" id="PRO_5004367773" evidence="2">
    <location>
        <begin position="28"/>
        <end position="475"/>
    </location>
</feature>
<evidence type="ECO:0000256" key="2">
    <source>
        <dbReference type="SAM" id="SignalP"/>
    </source>
</evidence>
<evidence type="ECO:0000256" key="1">
    <source>
        <dbReference type="ARBA" id="ARBA00022729"/>
    </source>
</evidence>
<dbReference type="STRING" id="767817.Desgi_4453"/>
<dbReference type="Gene3D" id="2.60.40.1220">
    <property type="match status" value="1"/>
</dbReference>
<dbReference type="SMART" id="SM00635">
    <property type="entry name" value="BID_2"/>
    <property type="match status" value="1"/>
</dbReference>
<dbReference type="Gene3D" id="3.90.280.10">
    <property type="entry name" value="PEBP-like"/>
    <property type="match status" value="1"/>
</dbReference>
<evidence type="ECO:0000313" key="5">
    <source>
        <dbReference type="Proteomes" id="UP000013520"/>
    </source>
</evidence>
<dbReference type="HOGENOM" id="CLU_574566_0_0_9"/>
<evidence type="ECO:0000313" key="4">
    <source>
        <dbReference type="EMBL" id="AGL03687.1"/>
    </source>
</evidence>
<dbReference type="InterPro" id="IPR014755">
    <property type="entry name" value="Cu-Rt/internalin_Ig-like"/>
</dbReference>
<dbReference type="Pfam" id="PF02368">
    <property type="entry name" value="Big_2"/>
    <property type="match status" value="1"/>
</dbReference>
<dbReference type="AlphaFoldDB" id="R4KQ74"/>
<dbReference type="KEGG" id="dgi:Desgi_4453"/>
<feature type="domain" description="BIG2" evidence="3">
    <location>
        <begin position="36"/>
        <end position="113"/>
    </location>
</feature>
<keyword evidence="5" id="KW-1185">Reference proteome</keyword>
<name>R4KQ74_9FIRM</name>
<reference evidence="4 5" key="1">
    <citation type="submission" date="2012-01" db="EMBL/GenBank/DDBJ databases">
        <title>Complete sequence of Desulfotomaculum gibsoniae DSM 7213.</title>
        <authorList>
            <consortium name="US DOE Joint Genome Institute"/>
            <person name="Lucas S."/>
            <person name="Han J."/>
            <person name="Lapidus A."/>
            <person name="Cheng J.-F."/>
            <person name="Goodwin L."/>
            <person name="Pitluck S."/>
            <person name="Peters L."/>
            <person name="Ovchinnikova G."/>
            <person name="Teshima H."/>
            <person name="Detter J.C."/>
            <person name="Han C."/>
            <person name="Tapia R."/>
            <person name="Land M."/>
            <person name="Hauser L."/>
            <person name="Kyrpides N."/>
            <person name="Ivanova N."/>
            <person name="Pagani I."/>
            <person name="Parshina S."/>
            <person name="Plugge C."/>
            <person name="Muyzer G."/>
            <person name="Kuever J."/>
            <person name="Ivanova A."/>
            <person name="Nazina T."/>
            <person name="Klenk H.-P."/>
            <person name="Brambilla E."/>
            <person name="Spring S."/>
            <person name="Stams A.F."/>
            <person name="Woyke T."/>
        </authorList>
    </citation>
    <scope>NUCLEOTIDE SEQUENCE [LARGE SCALE GENOMIC DNA]</scope>
    <source>
        <strain evidence="4 5">DSM 7213</strain>
    </source>
</reference>
<dbReference type="CDD" id="cd00865">
    <property type="entry name" value="PEBP_bact_arch"/>
    <property type="match status" value="1"/>
</dbReference>
<dbReference type="RefSeq" id="WP_006524489.1">
    <property type="nucleotide sequence ID" value="NC_021184.1"/>
</dbReference>
<dbReference type="Pfam" id="PF01161">
    <property type="entry name" value="PBP"/>
    <property type="match status" value="1"/>
</dbReference>
<dbReference type="OrthoDB" id="1794618at2"/>
<dbReference type="PANTHER" id="PTHR30289">
    <property type="entry name" value="UNCHARACTERIZED PROTEIN YBCL-RELATED"/>
    <property type="match status" value="1"/>
</dbReference>
<dbReference type="InterPro" id="IPR005247">
    <property type="entry name" value="YbhB_YbcL/LppC-like"/>
</dbReference>
<organism evidence="4 5">
    <name type="scientific">Desulfoscipio gibsoniae DSM 7213</name>
    <dbReference type="NCBI Taxonomy" id="767817"/>
    <lineage>
        <taxon>Bacteria</taxon>
        <taxon>Bacillati</taxon>
        <taxon>Bacillota</taxon>
        <taxon>Clostridia</taxon>
        <taxon>Eubacteriales</taxon>
        <taxon>Desulfallaceae</taxon>
        <taxon>Desulfoscipio</taxon>
    </lineage>
</organism>
<dbReference type="Pfam" id="PF13205">
    <property type="entry name" value="Big_5"/>
    <property type="match status" value="1"/>
</dbReference>
<evidence type="ECO:0000259" key="3">
    <source>
        <dbReference type="SMART" id="SM00635"/>
    </source>
</evidence>
<dbReference type="PANTHER" id="PTHR30289:SF1">
    <property type="entry name" value="PEBP (PHOSPHATIDYLETHANOLAMINE-BINDING PROTEIN) FAMILY PROTEIN"/>
    <property type="match status" value="1"/>
</dbReference>
<dbReference type="Gene3D" id="2.60.40.1080">
    <property type="match status" value="1"/>
</dbReference>
<feature type="signal peptide" evidence="2">
    <location>
        <begin position="1"/>
        <end position="27"/>
    </location>
</feature>
<dbReference type="InterPro" id="IPR008914">
    <property type="entry name" value="PEBP"/>
</dbReference>
<proteinExistence type="predicted"/>